<geneLocation type="mitochondrion" evidence="2"/>
<reference evidence="2" key="1">
    <citation type="submission" date="2022-04" db="EMBL/GenBank/DDBJ databases">
        <title>The complete mitochondrial genome of the white-rot fungus Phanerochaete sordida YK-624.</title>
        <authorList>
            <person name="Mori T."/>
            <person name="Dohra H."/>
            <person name="Hirai H."/>
            <person name="Kawagishi H."/>
        </authorList>
    </citation>
    <scope>NUCLEOTIDE SEQUENCE</scope>
    <source>
        <strain evidence="2">YK-624</strain>
    </source>
</reference>
<evidence type="ECO:0000256" key="1">
    <source>
        <dbReference type="SAM" id="SignalP"/>
    </source>
</evidence>
<evidence type="ECO:0000313" key="2">
    <source>
        <dbReference type="EMBL" id="BDI12838.1"/>
    </source>
</evidence>
<proteinExistence type="predicted"/>
<protein>
    <submittedName>
        <fullName evidence="2">Uncharacterized protein</fullName>
    </submittedName>
</protein>
<feature type="chain" id="PRO_5040282303" evidence="1">
    <location>
        <begin position="29"/>
        <end position="110"/>
    </location>
</feature>
<organism evidence="2 3">
    <name type="scientific">Phanerochaete sordida</name>
    <dbReference type="NCBI Taxonomy" id="48140"/>
    <lineage>
        <taxon>Eukaryota</taxon>
        <taxon>Fungi</taxon>
        <taxon>Dikarya</taxon>
        <taxon>Basidiomycota</taxon>
        <taxon>Agaricomycotina</taxon>
        <taxon>Agaricomycetes</taxon>
        <taxon>Polyporales</taxon>
        <taxon>Phanerochaetaceae</taxon>
        <taxon>Phanerochaete</taxon>
    </lineage>
</organism>
<dbReference type="AlphaFoldDB" id="A0A9N7Q7Z8"/>
<sequence>MSLAIELCCVTLIEQLLLILLQLCSTSCVSLKNNFCVAIFKWEKPHSYNKPTQIKFGNGVRGFHTSSSIRLYSQDQEYFRLLTEKDVDQETTNPHILARATPDKLNLVYL</sequence>
<accession>A0A9N7Q7Z8</accession>
<feature type="signal peptide" evidence="1">
    <location>
        <begin position="1"/>
        <end position="28"/>
    </location>
</feature>
<keyword evidence="3" id="KW-1185">Reference proteome</keyword>
<name>A0A9N7Q7Z8_9APHY</name>
<keyword evidence="1" id="KW-0732">Signal</keyword>
<evidence type="ECO:0000313" key="3">
    <source>
        <dbReference type="Proteomes" id="UP000703269"/>
    </source>
</evidence>
<dbReference type="Proteomes" id="UP000703269">
    <property type="component" value="Mitochondrion MT"/>
</dbReference>
<dbReference type="EMBL" id="LC707859">
    <property type="protein sequence ID" value="BDI12838.1"/>
    <property type="molecule type" value="Genomic_DNA"/>
</dbReference>
<keyword evidence="2" id="KW-0496">Mitochondrion</keyword>